<dbReference type="Gene3D" id="1.20.1260.20">
    <property type="entry name" value="PPE superfamily"/>
    <property type="match status" value="1"/>
</dbReference>
<feature type="compositionally biased region" description="Gly residues" evidence="1">
    <location>
        <begin position="350"/>
        <end position="366"/>
    </location>
</feature>
<protein>
    <recommendedName>
        <fullName evidence="4">PPE family protein</fullName>
    </recommendedName>
</protein>
<feature type="compositionally biased region" description="Polar residues" evidence="1">
    <location>
        <begin position="295"/>
        <end position="307"/>
    </location>
</feature>
<dbReference type="InterPro" id="IPR038332">
    <property type="entry name" value="PPE_sf"/>
</dbReference>
<evidence type="ECO:0008006" key="4">
    <source>
        <dbReference type="Google" id="ProtNLM"/>
    </source>
</evidence>
<dbReference type="Proteomes" id="UP000199671">
    <property type="component" value="Unassembled WGS sequence"/>
</dbReference>
<sequence>MTAVNPLVAERQDSTSFWAGTGIGEDLSDLSEAIGNGSWVYGSLAGVGLVGDVVFTVFNPIAAAVSAGMGWLIEHIDPLDKMLEQLTGDADAVMAGAQTWTNISEALTTHAQEVRDYVTADMADQAGLAADAWRSRAKELSDGLDGASGAAAGIAKGLQIAAAIVQFVHDMVRDTITEAFGMLIQAAAEEFFSLGLLTPLVAYQTYSWIATRVARLSGKIKDLVTSISALSRLLSRVPPGLTGMVGKLKKLKKLAPSNLAEATGRGIGRTARKHMGGSPEAPAHAGAARAARSANNLDSLGGTSTHTPAGDAAGSAGGPGSAGGSSGGRSVGGSGGASAGSGPGSAASGSGLGASGSGGASSGSGSPGSTYHGLDPIHGDISKPPTSGHGGEGLPTGCPKRDACQLKVA</sequence>
<dbReference type="EMBL" id="FNHU01000031">
    <property type="protein sequence ID" value="SDN34702.1"/>
    <property type="molecule type" value="Genomic_DNA"/>
</dbReference>
<dbReference type="AlphaFoldDB" id="A0A1H0AM92"/>
<accession>A0A1H0AM92</accession>
<feature type="compositionally biased region" description="Gly residues" evidence="1">
    <location>
        <begin position="315"/>
        <end position="343"/>
    </location>
</feature>
<proteinExistence type="predicted"/>
<organism evidence="2 3">
    <name type="scientific">Actinomyces ruminicola</name>
    <dbReference type="NCBI Taxonomy" id="332524"/>
    <lineage>
        <taxon>Bacteria</taxon>
        <taxon>Bacillati</taxon>
        <taxon>Actinomycetota</taxon>
        <taxon>Actinomycetes</taxon>
        <taxon>Actinomycetales</taxon>
        <taxon>Actinomycetaceae</taxon>
        <taxon>Actinomyces</taxon>
    </lineage>
</organism>
<evidence type="ECO:0000256" key="1">
    <source>
        <dbReference type="SAM" id="MobiDB-lite"/>
    </source>
</evidence>
<gene>
    <name evidence="2" type="ORF">SAMN04487766_1313</name>
</gene>
<name>A0A1H0AM92_9ACTO</name>
<evidence type="ECO:0000313" key="2">
    <source>
        <dbReference type="EMBL" id="SDN34702.1"/>
    </source>
</evidence>
<feature type="compositionally biased region" description="Basic and acidic residues" evidence="1">
    <location>
        <begin position="399"/>
        <end position="409"/>
    </location>
</feature>
<feature type="compositionally biased region" description="Low complexity" evidence="1">
    <location>
        <begin position="277"/>
        <end position="294"/>
    </location>
</feature>
<dbReference type="RefSeq" id="WP_143008994.1">
    <property type="nucleotide sequence ID" value="NZ_FNHU01000031.1"/>
</dbReference>
<reference evidence="2 3" key="1">
    <citation type="submission" date="2016-10" db="EMBL/GenBank/DDBJ databases">
        <authorList>
            <person name="de Groot N.N."/>
        </authorList>
    </citation>
    <scope>NUCLEOTIDE SEQUENCE [LARGE SCALE GENOMIC DNA]</scope>
    <source>
        <strain evidence="2 3">KPR-7B</strain>
    </source>
</reference>
<evidence type="ECO:0000313" key="3">
    <source>
        <dbReference type="Proteomes" id="UP000199671"/>
    </source>
</evidence>
<feature type="region of interest" description="Disordered" evidence="1">
    <location>
        <begin position="262"/>
        <end position="409"/>
    </location>
</feature>
<dbReference type="OrthoDB" id="2086631at2"/>